<feature type="compositionally biased region" description="Acidic residues" evidence="2">
    <location>
        <begin position="251"/>
        <end position="263"/>
    </location>
</feature>
<feature type="compositionally biased region" description="Basic and acidic residues" evidence="2">
    <location>
        <begin position="183"/>
        <end position="192"/>
    </location>
</feature>
<feature type="domain" description="CRIM" evidence="3">
    <location>
        <begin position="344"/>
        <end position="506"/>
    </location>
</feature>
<gene>
    <name evidence="5" type="ORF">VTK73DRAFT_2976</name>
</gene>
<reference evidence="5 6" key="1">
    <citation type="journal article" date="2024" name="Commun. Biol.">
        <title>Comparative genomic analysis of thermophilic fungi reveals convergent evolutionary adaptations and gene losses.</title>
        <authorList>
            <person name="Steindorff A.S."/>
            <person name="Aguilar-Pontes M.V."/>
            <person name="Robinson A.J."/>
            <person name="Andreopoulos B."/>
            <person name="LaButti K."/>
            <person name="Kuo A."/>
            <person name="Mondo S."/>
            <person name="Riley R."/>
            <person name="Otillar R."/>
            <person name="Haridas S."/>
            <person name="Lipzen A."/>
            <person name="Grimwood J."/>
            <person name="Schmutz J."/>
            <person name="Clum A."/>
            <person name="Reid I.D."/>
            <person name="Moisan M.C."/>
            <person name="Butler G."/>
            <person name="Nguyen T.T.M."/>
            <person name="Dewar K."/>
            <person name="Conant G."/>
            <person name="Drula E."/>
            <person name="Henrissat B."/>
            <person name="Hansel C."/>
            <person name="Singer S."/>
            <person name="Hutchinson M.I."/>
            <person name="de Vries R.P."/>
            <person name="Natvig D.O."/>
            <person name="Powell A.J."/>
            <person name="Tsang A."/>
            <person name="Grigoriev I.V."/>
        </authorList>
    </citation>
    <scope>NUCLEOTIDE SEQUENCE [LARGE SCALE GENOMIC DNA]</scope>
    <source>
        <strain evidence="5 6">ATCC 24622</strain>
    </source>
</reference>
<dbReference type="InterPro" id="IPR011993">
    <property type="entry name" value="PH-like_dom_sf"/>
</dbReference>
<comment type="caution">
    <text evidence="5">The sequence shown here is derived from an EMBL/GenBank/DDBJ whole genome shotgun (WGS) entry which is preliminary data.</text>
</comment>
<sequence>MSVIQNEDLVLYQLRTSYLNEIADGVGERLITLNEGFLNSAPFKAAGWRPNPALIKRTHSPPIPTAIASEYFQAPRAAMLTPDDDADEDGMLRSGGLDTLGPGPAIKRRRRREQMEEEDSSDLSDESDDEPENRAAQQIKFAKMPLRNRSGSSPILSSNLRHQTFAASPRPAVRRGSQSALETVKERARRDTVTSSEVSSENEFDASGFHRQREAARAASRATKPATKLNTESAAGGRRRPSDALQGPDKEGEEEEDDDDSEASDLSSTNFGESIDSVSILDVVDNRINASPRQQVVGTPPKEFTRRSTIRKSAMPAPLQISVGELPPPRPMSTIRPISMTQPKSLLSSALNAKKTKPAAPFDRFAPLSGQGDPNPIRVRIYPQISNAQPGPPFEVLIRRTVHQGEGGDRPVTVADLIGLSLWRYTEQKLEPPLPSDKLNVNWWILRMVEEDGEVDEDFQPLDRNKQLVSFTTVNNTKGGRLRASSKVYDSFALIQASEAEFAANQAATPQFQEEEPGDDSRDADTTPQTTKALSHPTHQEPSRPRLNPVTTTTYRQDIPFADTPQQQQTSSATYQSRGQHKLLRIHIRSADVAPGQMVTLDVTTDTYLAEVLDMVCRKRQLDKANHVLKLPGSGAVVLLDRAVSSIGNVSDLDLYRRRFATDGPLSMNGSPSSSSPRPFLFAESQSYGRSKKSKIMGTHPLAKEVLKQDELGGNANYKKYTVWRKQPMRFVGMNERIFAIDGEYIHILPASGGRILEGGGKTTTVHFSNVVGCKVSRKHPTHFKLVVYKATESKRYDFEAKNADEASEIVSELKKGMSPYRDV</sequence>
<keyword evidence="6" id="KW-1185">Reference proteome</keyword>
<dbReference type="InterPro" id="IPR031567">
    <property type="entry name" value="CRIM_dom"/>
</dbReference>
<evidence type="ECO:0000313" key="6">
    <source>
        <dbReference type="Proteomes" id="UP001586593"/>
    </source>
</evidence>
<feature type="compositionally biased region" description="Acidic residues" evidence="2">
    <location>
        <begin position="115"/>
        <end position="131"/>
    </location>
</feature>
<feature type="region of interest" description="Disordered" evidence="2">
    <location>
        <begin position="80"/>
        <end position="272"/>
    </location>
</feature>
<organism evidence="5 6">
    <name type="scientific">Phialemonium thermophilum</name>
    <dbReference type="NCBI Taxonomy" id="223376"/>
    <lineage>
        <taxon>Eukaryota</taxon>
        <taxon>Fungi</taxon>
        <taxon>Dikarya</taxon>
        <taxon>Ascomycota</taxon>
        <taxon>Pezizomycotina</taxon>
        <taxon>Sordariomycetes</taxon>
        <taxon>Sordariomycetidae</taxon>
        <taxon>Cephalothecales</taxon>
        <taxon>Cephalothecaceae</taxon>
        <taxon>Phialemonium</taxon>
    </lineage>
</organism>
<feature type="region of interest" description="Disordered" evidence="2">
    <location>
        <begin position="505"/>
        <end position="550"/>
    </location>
</feature>
<evidence type="ECO:0000259" key="3">
    <source>
        <dbReference type="Pfam" id="PF16978"/>
    </source>
</evidence>
<accession>A0ABR3Y178</accession>
<dbReference type="PANTHER" id="PTHR13335:SF1">
    <property type="entry name" value="TARGET OF RAPAMYCIN COMPLEX 2 SUBUNIT MAPKAP1"/>
    <property type="match status" value="1"/>
</dbReference>
<dbReference type="Gene3D" id="2.30.29.30">
    <property type="entry name" value="Pleckstrin-homology domain (PH domain)/Phosphotyrosine-binding domain (PTB)"/>
    <property type="match status" value="1"/>
</dbReference>
<feature type="compositionally biased region" description="Polar residues" evidence="2">
    <location>
        <begin position="149"/>
        <end position="166"/>
    </location>
</feature>
<evidence type="ECO:0008006" key="7">
    <source>
        <dbReference type="Google" id="ProtNLM"/>
    </source>
</evidence>
<dbReference type="PANTHER" id="PTHR13335">
    <property type="entry name" value="TARGET OF RAPAMYCIN COMPLEX 2 SUBUNIT MAPKAP1"/>
    <property type="match status" value="1"/>
</dbReference>
<dbReference type="InterPro" id="IPR008828">
    <property type="entry name" value="Sin1/Avo1"/>
</dbReference>
<dbReference type="Pfam" id="PF16979">
    <property type="entry name" value="SIN1_PH"/>
    <property type="match status" value="1"/>
</dbReference>
<evidence type="ECO:0000256" key="1">
    <source>
        <dbReference type="ARBA" id="ARBA00009407"/>
    </source>
</evidence>
<dbReference type="EMBL" id="JAZHXJ010000019">
    <property type="protein sequence ID" value="KAL1881994.1"/>
    <property type="molecule type" value="Genomic_DNA"/>
</dbReference>
<evidence type="ECO:0000259" key="4">
    <source>
        <dbReference type="Pfam" id="PF16979"/>
    </source>
</evidence>
<evidence type="ECO:0000256" key="2">
    <source>
        <dbReference type="SAM" id="MobiDB-lite"/>
    </source>
</evidence>
<name>A0ABR3Y178_9PEZI</name>
<dbReference type="Pfam" id="PF16978">
    <property type="entry name" value="CRIM"/>
    <property type="match status" value="1"/>
</dbReference>
<evidence type="ECO:0000313" key="5">
    <source>
        <dbReference type="EMBL" id="KAL1881994.1"/>
    </source>
</evidence>
<feature type="domain" description="SIN1-type PH" evidence="4">
    <location>
        <begin position="717"/>
        <end position="819"/>
    </location>
</feature>
<comment type="similarity">
    <text evidence="1">Belongs to the SIN1 family.</text>
</comment>
<proteinExistence type="inferred from homology"/>
<protein>
    <recommendedName>
        <fullName evidence="7">Stress-activated map kinase-interacting protein</fullName>
    </recommendedName>
</protein>
<dbReference type="Proteomes" id="UP001586593">
    <property type="component" value="Unassembled WGS sequence"/>
</dbReference>
<dbReference type="InterPro" id="IPR031313">
    <property type="entry name" value="Sin1_PH_dom"/>
</dbReference>